<dbReference type="SUPFAM" id="SSF46785">
    <property type="entry name" value="Winged helix' DNA-binding domain"/>
    <property type="match status" value="1"/>
</dbReference>
<dbReference type="GO" id="GO:0006355">
    <property type="term" value="P:regulation of DNA-templated transcription"/>
    <property type="evidence" value="ECO:0007669"/>
    <property type="project" value="InterPro"/>
</dbReference>
<name>A0A9D1NWA9_9FIRM</name>
<sequence length="213" mass="24451">MSEVRHLFQGISKEDYRKMMVCFHSVEKQYDHGELVCTYGTSSGQIGIVLEGTVQLLRTHLDGRQTILEQLGPGDIFSETLSFVSENSSTVQVICTSRSRIQFIDYGHLIKRCPKACPFHSRLVNNALQMISQKAVHLSERLEVLSQRSTREKLQCYFGLLAEQKHSRTFLLPFSYSALADYLSVDRSAMMREIKRMKNEGLIRTDRHEITIC</sequence>
<feature type="domain" description="Cyclic nucleotide-binding" evidence="4">
    <location>
        <begin position="7"/>
        <end position="105"/>
    </location>
</feature>
<accession>A0A9D1NWA9</accession>
<dbReference type="InterPro" id="IPR036390">
    <property type="entry name" value="WH_DNA-bd_sf"/>
</dbReference>
<reference evidence="5" key="1">
    <citation type="submission" date="2020-10" db="EMBL/GenBank/DDBJ databases">
        <authorList>
            <person name="Gilroy R."/>
        </authorList>
    </citation>
    <scope>NUCLEOTIDE SEQUENCE</scope>
    <source>
        <strain evidence="5">ChiBcec2-4451</strain>
    </source>
</reference>
<dbReference type="Pfam" id="PF13545">
    <property type="entry name" value="HTH_Crp_2"/>
    <property type="match status" value="1"/>
</dbReference>
<dbReference type="InterPro" id="IPR000595">
    <property type="entry name" value="cNMP-bd_dom"/>
</dbReference>
<dbReference type="Gene3D" id="2.60.120.10">
    <property type="entry name" value="Jelly Rolls"/>
    <property type="match status" value="1"/>
</dbReference>
<comment type="caution">
    <text evidence="5">The sequence shown here is derived from an EMBL/GenBank/DDBJ whole genome shotgun (WGS) entry which is preliminary data.</text>
</comment>
<dbReference type="EMBL" id="DVON01000236">
    <property type="protein sequence ID" value="HIV13673.1"/>
    <property type="molecule type" value="Genomic_DNA"/>
</dbReference>
<evidence type="ECO:0000259" key="4">
    <source>
        <dbReference type="PROSITE" id="PS50042"/>
    </source>
</evidence>
<dbReference type="Pfam" id="PF00027">
    <property type="entry name" value="cNMP_binding"/>
    <property type="match status" value="1"/>
</dbReference>
<dbReference type="AlphaFoldDB" id="A0A9D1NWA9"/>
<dbReference type="InterPro" id="IPR014710">
    <property type="entry name" value="RmlC-like_jellyroll"/>
</dbReference>
<dbReference type="Proteomes" id="UP000886723">
    <property type="component" value="Unassembled WGS sequence"/>
</dbReference>
<keyword evidence="1" id="KW-0805">Transcription regulation</keyword>
<dbReference type="CDD" id="cd00038">
    <property type="entry name" value="CAP_ED"/>
    <property type="match status" value="1"/>
</dbReference>
<dbReference type="PROSITE" id="PS50042">
    <property type="entry name" value="CNMP_BINDING_3"/>
    <property type="match status" value="1"/>
</dbReference>
<dbReference type="SMART" id="SM00100">
    <property type="entry name" value="cNMP"/>
    <property type="match status" value="1"/>
</dbReference>
<evidence type="ECO:0000256" key="3">
    <source>
        <dbReference type="ARBA" id="ARBA00023163"/>
    </source>
</evidence>
<keyword evidence="3" id="KW-0804">Transcription</keyword>
<dbReference type="GO" id="GO:0003677">
    <property type="term" value="F:DNA binding"/>
    <property type="evidence" value="ECO:0007669"/>
    <property type="project" value="UniProtKB-KW"/>
</dbReference>
<evidence type="ECO:0000256" key="2">
    <source>
        <dbReference type="ARBA" id="ARBA00023125"/>
    </source>
</evidence>
<proteinExistence type="predicted"/>
<reference evidence="5" key="2">
    <citation type="journal article" date="2021" name="PeerJ">
        <title>Extensive microbial diversity within the chicken gut microbiome revealed by metagenomics and culture.</title>
        <authorList>
            <person name="Gilroy R."/>
            <person name="Ravi A."/>
            <person name="Getino M."/>
            <person name="Pursley I."/>
            <person name="Horton D.L."/>
            <person name="Alikhan N.F."/>
            <person name="Baker D."/>
            <person name="Gharbi K."/>
            <person name="Hall N."/>
            <person name="Watson M."/>
            <person name="Adriaenssens E.M."/>
            <person name="Foster-Nyarko E."/>
            <person name="Jarju S."/>
            <person name="Secka A."/>
            <person name="Antonio M."/>
            <person name="Oren A."/>
            <person name="Chaudhuri R.R."/>
            <person name="La Ragione R."/>
            <person name="Hildebrand F."/>
            <person name="Pallen M.J."/>
        </authorList>
    </citation>
    <scope>NUCLEOTIDE SEQUENCE</scope>
    <source>
        <strain evidence="5">ChiBcec2-4451</strain>
    </source>
</reference>
<evidence type="ECO:0000313" key="5">
    <source>
        <dbReference type="EMBL" id="HIV13673.1"/>
    </source>
</evidence>
<dbReference type="InterPro" id="IPR018490">
    <property type="entry name" value="cNMP-bd_dom_sf"/>
</dbReference>
<evidence type="ECO:0000256" key="1">
    <source>
        <dbReference type="ARBA" id="ARBA00023015"/>
    </source>
</evidence>
<gene>
    <name evidence="5" type="ORF">IAA63_11110</name>
</gene>
<dbReference type="InterPro" id="IPR012318">
    <property type="entry name" value="HTH_CRP"/>
</dbReference>
<protein>
    <submittedName>
        <fullName evidence="5">Crp/Fnr family transcriptional regulator</fullName>
    </submittedName>
</protein>
<dbReference type="SUPFAM" id="SSF51206">
    <property type="entry name" value="cAMP-binding domain-like"/>
    <property type="match status" value="1"/>
</dbReference>
<evidence type="ECO:0000313" key="6">
    <source>
        <dbReference type="Proteomes" id="UP000886723"/>
    </source>
</evidence>
<keyword evidence="2" id="KW-0238">DNA-binding</keyword>
<organism evidence="5 6">
    <name type="scientific">Candidatus Pullilachnospira stercoravium</name>
    <dbReference type="NCBI Taxonomy" id="2840913"/>
    <lineage>
        <taxon>Bacteria</taxon>
        <taxon>Bacillati</taxon>
        <taxon>Bacillota</taxon>
        <taxon>Clostridia</taxon>
        <taxon>Lachnospirales</taxon>
        <taxon>Lachnospiraceae</taxon>
        <taxon>Lachnospiraceae incertae sedis</taxon>
        <taxon>Candidatus Pullilachnospira</taxon>
    </lineage>
</organism>